<feature type="transmembrane region" description="Helical" evidence="6">
    <location>
        <begin position="186"/>
        <end position="210"/>
    </location>
</feature>
<name>A0AAW4INX5_9GAMM</name>
<evidence type="ECO:0000256" key="6">
    <source>
        <dbReference type="SAM" id="Phobius"/>
    </source>
</evidence>
<sequence length="212" mass="22972">MNNIALYVLIASATIASPGPGVILSITNSLTHGRKKTAYGILGLSLGMLGVAIVSATSIGLVIATSKKIFLAIQLLGAMYIFYLGFKMAFGKRKSFALESDNTSDVSSTSAGRLFKEGLLTSLSNPKPILFFMAVFPQFIDTEQTYLSQFLILASAFCFLVLLIHFCYAEVFALASRYLWKAQDNLYLITKIGGVTLMLIAILLFVSVVLTL</sequence>
<dbReference type="InterPro" id="IPR001123">
    <property type="entry name" value="LeuE-type"/>
</dbReference>
<dbReference type="EMBL" id="JAGBKN010000013">
    <property type="protein sequence ID" value="MBO1517178.1"/>
    <property type="molecule type" value="Genomic_DNA"/>
</dbReference>
<dbReference type="GO" id="GO:0015171">
    <property type="term" value="F:amino acid transmembrane transporter activity"/>
    <property type="evidence" value="ECO:0007669"/>
    <property type="project" value="TreeGrafter"/>
</dbReference>
<dbReference type="PANTHER" id="PTHR30086">
    <property type="entry name" value="ARGININE EXPORTER PROTEIN ARGO"/>
    <property type="match status" value="1"/>
</dbReference>
<accession>A0AAW4INX5</accession>
<evidence type="ECO:0000313" key="7">
    <source>
        <dbReference type="EMBL" id="MBO1517178.1"/>
    </source>
</evidence>
<dbReference type="PIRSF" id="PIRSF006324">
    <property type="entry name" value="LeuE"/>
    <property type="match status" value="1"/>
</dbReference>
<organism evidence="7 8">
    <name type="scientific">Psychrobacter halodurans</name>
    <dbReference type="NCBI Taxonomy" id="2818439"/>
    <lineage>
        <taxon>Bacteria</taxon>
        <taxon>Pseudomonadati</taxon>
        <taxon>Pseudomonadota</taxon>
        <taxon>Gammaproteobacteria</taxon>
        <taxon>Moraxellales</taxon>
        <taxon>Moraxellaceae</taxon>
        <taxon>Psychrobacter</taxon>
    </lineage>
</organism>
<evidence type="ECO:0000256" key="3">
    <source>
        <dbReference type="ARBA" id="ARBA00022692"/>
    </source>
</evidence>
<proteinExistence type="predicted"/>
<dbReference type="AlphaFoldDB" id="A0AAW4INX5"/>
<dbReference type="GO" id="GO:0005886">
    <property type="term" value="C:plasma membrane"/>
    <property type="evidence" value="ECO:0007669"/>
    <property type="project" value="UniProtKB-SubCell"/>
</dbReference>
<feature type="transmembrane region" description="Helical" evidence="6">
    <location>
        <begin position="38"/>
        <end position="63"/>
    </location>
</feature>
<keyword evidence="5 6" id="KW-0472">Membrane</keyword>
<feature type="transmembrane region" description="Helical" evidence="6">
    <location>
        <begin position="146"/>
        <end position="174"/>
    </location>
</feature>
<evidence type="ECO:0000313" key="8">
    <source>
        <dbReference type="Proteomes" id="UP000664161"/>
    </source>
</evidence>
<evidence type="ECO:0000256" key="2">
    <source>
        <dbReference type="ARBA" id="ARBA00022475"/>
    </source>
</evidence>
<comment type="subcellular location">
    <subcellularLocation>
        <location evidence="1">Cell membrane</location>
        <topology evidence="1">Multi-pass membrane protein</topology>
    </subcellularLocation>
</comment>
<keyword evidence="3 6" id="KW-0812">Transmembrane</keyword>
<dbReference type="PANTHER" id="PTHR30086:SF20">
    <property type="entry name" value="ARGININE EXPORTER PROTEIN ARGO-RELATED"/>
    <property type="match status" value="1"/>
</dbReference>
<feature type="transmembrane region" description="Helical" evidence="6">
    <location>
        <begin position="69"/>
        <end position="86"/>
    </location>
</feature>
<dbReference type="Pfam" id="PF01810">
    <property type="entry name" value="LysE"/>
    <property type="match status" value="1"/>
</dbReference>
<keyword evidence="8" id="KW-1185">Reference proteome</keyword>
<evidence type="ECO:0000256" key="1">
    <source>
        <dbReference type="ARBA" id="ARBA00004651"/>
    </source>
</evidence>
<gene>
    <name evidence="7" type="ORF">J3491_07495</name>
</gene>
<evidence type="ECO:0000256" key="5">
    <source>
        <dbReference type="ARBA" id="ARBA00023136"/>
    </source>
</evidence>
<dbReference type="Proteomes" id="UP000664161">
    <property type="component" value="Unassembled WGS sequence"/>
</dbReference>
<dbReference type="RefSeq" id="WP_100748796.1">
    <property type="nucleotide sequence ID" value="NZ_JAGBKN010000013.1"/>
</dbReference>
<keyword evidence="4 6" id="KW-1133">Transmembrane helix</keyword>
<protein>
    <submittedName>
        <fullName evidence="7">LysE family translocator</fullName>
    </submittedName>
</protein>
<comment type="caution">
    <text evidence="7">The sequence shown here is derived from an EMBL/GenBank/DDBJ whole genome shotgun (WGS) entry which is preliminary data.</text>
</comment>
<reference evidence="7 8" key="1">
    <citation type="submission" date="2021-03" db="EMBL/GenBank/DDBJ databases">
        <authorList>
            <person name="Shang D.-D."/>
            <person name="Du Z.-J."/>
            <person name="Chen G.-J."/>
        </authorList>
    </citation>
    <scope>NUCLEOTIDE SEQUENCE [LARGE SCALE GENOMIC DNA]</scope>
    <source>
        <strain evidence="7 8">F2608</strain>
    </source>
</reference>
<keyword evidence="2" id="KW-1003">Cell membrane</keyword>
<feature type="transmembrane region" description="Helical" evidence="6">
    <location>
        <begin position="6"/>
        <end position="26"/>
    </location>
</feature>
<evidence type="ECO:0000256" key="4">
    <source>
        <dbReference type="ARBA" id="ARBA00022989"/>
    </source>
</evidence>